<evidence type="ECO:0000256" key="1">
    <source>
        <dbReference type="ARBA" id="ARBA00010617"/>
    </source>
</evidence>
<reference evidence="3" key="1">
    <citation type="submission" date="2022-10" db="EMBL/GenBank/DDBJ databases">
        <title>The complete genomes of actinobacterial strains from the NBC collection.</title>
        <authorList>
            <person name="Joergensen T.S."/>
            <person name="Alvarez Arevalo M."/>
            <person name="Sterndorff E.B."/>
            <person name="Faurdal D."/>
            <person name="Vuksanovic O."/>
            <person name="Mourched A.-S."/>
            <person name="Charusanti P."/>
            <person name="Shaw S."/>
            <person name="Blin K."/>
            <person name="Weber T."/>
        </authorList>
    </citation>
    <scope>NUCLEOTIDE SEQUENCE</scope>
    <source>
        <strain evidence="3">NBC_00283</strain>
    </source>
</reference>
<gene>
    <name evidence="3" type="ORF">OHU17_04565</name>
</gene>
<dbReference type="InterPro" id="IPR001128">
    <property type="entry name" value="Cyt_P450"/>
</dbReference>
<feature type="region of interest" description="Disordered" evidence="2">
    <location>
        <begin position="1"/>
        <end position="29"/>
    </location>
</feature>
<protein>
    <submittedName>
        <fullName evidence="3">Cytochrome P450</fullName>
    </submittedName>
</protein>
<comment type="similarity">
    <text evidence="1">Belongs to the cytochrome P450 family.</text>
</comment>
<dbReference type="InterPro" id="IPR036396">
    <property type="entry name" value="Cyt_P450_sf"/>
</dbReference>
<evidence type="ECO:0000313" key="4">
    <source>
        <dbReference type="Proteomes" id="UP001432075"/>
    </source>
</evidence>
<dbReference type="PANTHER" id="PTHR24305:SF166">
    <property type="entry name" value="CYTOCHROME P450 12A4, MITOCHONDRIAL-RELATED"/>
    <property type="match status" value="1"/>
</dbReference>
<evidence type="ECO:0000256" key="2">
    <source>
        <dbReference type="SAM" id="MobiDB-lite"/>
    </source>
</evidence>
<dbReference type="RefSeq" id="WP_079196299.1">
    <property type="nucleotide sequence ID" value="NZ_CP108057.1"/>
</dbReference>
<feature type="compositionally biased region" description="Gly residues" evidence="2">
    <location>
        <begin position="10"/>
        <end position="24"/>
    </location>
</feature>
<dbReference type="SUPFAM" id="SSF48264">
    <property type="entry name" value="Cytochrome P450"/>
    <property type="match status" value="1"/>
</dbReference>
<proteinExistence type="inferred from homology"/>
<name>A0ABZ1REH0_9ACTN</name>
<dbReference type="Gene3D" id="1.10.630.10">
    <property type="entry name" value="Cytochrome P450"/>
    <property type="match status" value="1"/>
</dbReference>
<dbReference type="InterPro" id="IPR050121">
    <property type="entry name" value="Cytochrome_P450_monoxygenase"/>
</dbReference>
<dbReference type="Proteomes" id="UP001432075">
    <property type="component" value="Chromosome"/>
</dbReference>
<evidence type="ECO:0000313" key="3">
    <source>
        <dbReference type="EMBL" id="WUO45148.1"/>
    </source>
</evidence>
<dbReference type="PANTHER" id="PTHR24305">
    <property type="entry name" value="CYTOCHROME P450"/>
    <property type="match status" value="1"/>
</dbReference>
<organism evidence="3 4">
    <name type="scientific">Streptomyces goshikiensis</name>
    <dbReference type="NCBI Taxonomy" id="1942"/>
    <lineage>
        <taxon>Bacteria</taxon>
        <taxon>Bacillati</taxon>
        <taxon>Actinomycetota</taxon>
        <taxon>Actinomycetes</taxon>
        <taxon>Kitasatosporales</taxon>
        <taxon>Streptomycetaceae</taxon>
        <taxon>Streptomyces</taxon>
    </lineage>
</organism>
<accession>A0ABZ1REH0</accession>
<sequence length="447" mass="46553">MTGAEAGAAAGSGAGPGSGPGSGRGAARTAGVRTAVAPYAPPARTGRAESVRALAARALSARALPGFARPRAAHTSTAALRDLRERHGGAPVLVRGPSGPVLVILDPQDMRRFYAEPAGVLAPDPCAPGGERRRLGAEVLAAGTPVHPSHGPFLAALAEEARPLTATGTLRIATARRAVARAGRRIVLGDAAAGDEELAGWLRRLRGEGDAMGPRPTRARAVRAVQERATARIARYAAHAEPHTLAGLARRAAAGPDDLAGQAYRWLRAMDTVPATLLRTLLLLGAHPGEQEAAGAEARAGGGGPGELPRLRACVRETLRLYPVVPDLIRVTRAATEWRGVRYPAGTSVLLPALFHQRDPEHVPAAHAFVPCRWSDRGADRDIRMAPFGHGAGRCPGDQLGLLVTAALCAEVLRGHRVTGTRPVLDPLGPLPATLDPQGIRLTLTRR</sequence>
<dbReference type="EMBL" id="CP108057">
    <property type="protein sequence ID" value="WUO45148.1"/>
    <property type="molecule type" value="Genomic_DNA"/>
</dbReference>
<keyword evidence="4" id="KW-1185">Reference proteome</keyword>
<dbReference type="Pfam" id="PF00067">
    <property type="entry name" value="p450"/>
    <property type="match status" value="1"/>
</dbReference>